<proteinExistence type="predicted"/>
<accession>A0A2P5AQ48</accession>
<reference evidence="2" key="1">
    <citation type="submission" date="2016-06" db="EMBL/GenBank/DDBJ databases">
        <title>Parallel loss of symbiosis genes in relatives of nitrogen-fixing non-legume Parasponia.</title>
        <authorList>
            <person name="Van Velzen R."/>
            <person name="Holmer R."/>
            <person name="Bu F."/>
            <person name="Rutten L."/>
            <person name="Van Zeijl A."/>
            <person name="Liu W."/>
            <person name="Santuari L."/>
            <person name="Cao Q."/>
            <person name="Sharma T."/>
            <person name="Shen D."/>
            <person name="Roswanjaya Y."/>
            <person name="Wardhani T."/>
            <person name="Kalhor M.S."/>
            <person name="Jansen J."/>
            <person name="Van den Hoogen J."/>
            <person name="Gungor B."/>
            <person name="Hartog M."/>
            <person name="Hontelez J."/>
            <person name="Verver J."/>
            <person name="Yang W.-C."/>
            <person name="Schijlen E."/>
            <person name="Repin R."/>
            <person name="Schilthuizen M."/>
            <person name="Schranz E."/>
            <person name="Heidstra R."/>
            <person name="Miyata K."/>
            <person name="Fedorova E."/>
            <person name="Kohlen W."/>
            <person name="Bisseling T."/>
            <person name="Smit S."/>
            <person name="Geurts R."/>
        </authorList>
    </citation>
    <scope>NUCLEOTIDE SEQUENCE [LARGE SCALE GENOMIC DNA]</scope>
    <source>
        <strain evidence="2">cv. WU1-14</strain>
    </source>
</reference>
<organism evidence="1 2">
    <name type="scientific">Parasponia andersonii</name>
    <name type="common">Sponia andersonii</name>
    <dbReference type="NCBI Taxonomy" id="3476"/>
    <lineage>
        <taxon>Eukaryota</taxon>
        <taxon>Viridiplantae</taxon>
        <taxon>Streptophyta</taxon>
        <taxon>Embryophyta</taxon>
        <taxon>Tracheophyta</taxon>
        <taxon>Spermatophyta</taxon>
        <taxon>Magnoliopsida</taxon>
        <taxon>eudicotyledons</taxon>
        <taxon>Gunneridae</taxon>
        <taxon>Pentapetalae</taxon>
        <taxon>rosids</taxon>
        <taxon>fabids</taxon>
        <taxon>Rosales</taxon>
        <taxon>Cannabaceae</taxon>
        <taxon>Parasponia</taxon>
    </lineage>
</organism>
<dbReference type="EMBL" id="JXTB01000488">
    <property type="protein sequence ID" value="PON38669.1"/>
    <property type="molecule type" value="Genomic_DNA"/>
</dbReference>
<comment type="caution">
    <text evidence="1">The sequence shown here is derived from an EMBL/GenBank/DDBJ whole genome shotgun (WGS) entry which is preliminary data.</text>
</comment>
<dbReference type="OrthoDB" id="10407815at2759"/>
<protein>
    <submittedName>
        <fullName evidence="1">Uncharacterized protein</fullName>
    </submittedName>
</protein>
<gene>
    <name evidence="1" type="ORF">PanWU01x14_310670</name>
</gene>
<evidence type="ECO:0000313" key="1">
    <source>
        <dbReference type="EMBL" id="PON38669.1"/>
    </source>
</evidence>
<name>A0A2P5AQ48_PARAD</name>
<dbReference type="AlphaFoldDB" id="A0A2P5AQ48"/>
<dbReference type="Proteomes" id="UP000237105">
    <property type="component" value="Unassembled WGS sequence"/>
</dbReference>
<keyword evidence="2" id="KW-1185">Reference proteome</keyword>
<evidence type="ECO:0000313" key="2">
    <source>
        <dbReference type="Proteomes" id="UP000237105"/>
    </source>
</evidence>
<sequence length="72" mass="8700">MENRWNLLLNEILSWKEILSLESFRIGVKKIVDDRKWLNTMTSIKGFVFTVIYDYLQILFSSIRLNAMRFIQ</sequence>